<organism evidence="1 2">
    <name type="scientific">Kaistella antarctica</name>
    <dbReference type="NCBI Taxonomy" id="266748"/>
    <lineage>
        <taxon>Bacteria</taxon>
        <taxon>Pseudomonadati</taxon>
        <taxon>Bacteroidota</taxon>
        <taxon>Flavobacteriia</taxon>
        <taxon>Flavobacteriales</taxon>
        <taxon>Weeksellaceae</taxon>
        <taxon>Chryseobacterium group</taxon>
        <taxon>Kaistella</taxon>
    </lineage>
</organism>
<sequence>MKKFILVIALLFYAGLFSQCNIMGPDQIQVGERQNYTAEISADPTANHYEWIYLDQKMIPQSDLNQNILTVKGSVPGKSVLSLKIKAAGKTFNCKKSVEVIAPLSVSLDINAQKCDIEIEAFKEIRVSNTIVAFEAIAADNSFTYQWTIHYRNGSKKISNDKVGKFDYSNENVIDQVDLDITDKKCTKKISKTYNHNFWYFF</sequence>
<dbReference type="RefSeq" id="WP_126337194.1">
    <property type="nucleotide sequence ID" value="NZ_FOIX01000002.1"/>
</dbReference>
<evidence type="ECO:0000313" key="1">
    <source>
        <dbReference type="EMBL" id="VEI01603.1"/>
    </source>
</evidence>
<dbReference type="Proteomes" id="UP000270036">
    <property type="component" value="Chromosome"/>
</dbReference>
<accession>A0A3S4YV81</accession>
<dbReference type="AlphaFoldDB" id="A0A3S4YV81"/>
<dbReference type="OrthoDB" id="1251149at2"/>
<protein>
    <submittedName>
        <fullName evidence="1">Uncharacterized protein</fullName>
    </submittedName>
</protein>
<dbReference type="KEGG" id="cant:NCTC13489_02869"/>
<name>A0A3S4YV81_9FLAO</name>
<proteinExistence type="predicted"/>
<evidence type="ECO:0000313" key="2">
    <source>
        <dbReference type="Proteomes" id="UP000270036"/>
    </source>
</evidence>
<gene>
    <name evidence="1" type="ORF">NCTC13489_02869</name>
</gene>
<dbReference type="EMBL" id="LR134441">
    <property type="protein sequence ID" value="VEI01603.1"/>
    <property type="molecule type" value="Genomic_DNA"/>
</dbReference>
<reference evidence="1 2" key="1">
    <citation type="submission" date="2018-12" db="EMBL/GenBank/DDBJ databases">
        <authorList>
            <consortium name="Pathogen Informatics"/>
        </authorList>
    </citation>
    <scope>NUCLEOTIDE SEQUENCE [LARGE SCALE GENOMIC DNA]</scope>
    <source>
        <strain evidence="1 2">NCTC13489</strain>
    </source>
</reference>